<evidence type="ECO:0000313" key="2">
    <source>
        <dbReference type="EMBL" id="KAF7550433.1"/>
    </source>
</evidence>
<reference evidence="2" key="1">
    <citation type="submission" date="2020-03" db="EMBL/GenBank/DDBJ databases">
        <title>Draft Genome Sequence of Cylindrodendrum hubeiense.</title>
        <authorList>
            <person name="Buettner E."/>
            <person name="Kellner H."/>
        </authorList>
    </citation>
    <scope>NUCLEOTIDE SEQUENCE</scope>
    <source>
        <strain evidence="2">IHI 201604</strain>
    </source>
</reference>
<dbReference type="AlphaFoldDB" id="A0A9P5HBB5"/>
<evidence type="ECO:0000313" key="3">
    <source>
        <dbReference type="Proteomes" id="UP000722485"/>
    </source>
</evidence>
<organism evidence="2 3">
    <name type="scientific">Cylindrodendrum hubeiense</name>
    <dbReference type="NCBI Taxonomy" id="595255"/>
    <lineage>
        <taxon>Eukaryota</taxon>
        <taxon>Fungi</taxon>
        <taxon>Dikarya</taxon>
        <taxon>Ascomycota</taxon>
        <taxon>Pezizomycotina</taxon>
        <taxon>Sordariomycetes</taxon>
        <taxon>Hypocreomycetidae</taxon>
        <taxon>Hypocreales</taxon>
        <taxon>Nectriaceae</taxon>
        <taxon>Cylindrodendrum</taxon>
    </lineage>
</organism>
<feature type="compositionally biased region" description="Basic and acidic residues" evidence="1">
    <location>
        <begin position="23"/>
        <end position="32"/>
    </location>
</feature>
<sequence length="138" mass="14751">MRRYHQQIDQQTDQHLVDGCGSPREKKIDHLQSPKPAGPESGDGKAIGQSRRANTRLGPAGASAGSSRALVSRFSSGCHRSKALGIWGRPGIHAPAAMPSLGYLQEQRDVMRSGAPRPLFLSICLSTAPAAFLPLLQT</sequence>
<dbReference type="OrthoDB" id="10477177at2759"/>
<feature type="region of interest" description="Disordered" evidence="1">
    <location>
        <begin position="1"/>
        <end position="68"/>
    </location>
</feature>
<protein>
    <submittedName>
        <fullName evidence="2">Uncharacterized protein</fullName>
    </submittedName>
</protein>
<feature type="compositionally biased region" description="Low complexity" evidence="1">
    <location>
        <begin position="56"/>
        <end position="68"/>
    </location>
</feature>
<keyword evidence="3" id="KW-1185">Reference proteome</keyword>
<proteinExistence type="predicted"/>
<gene>
    <name evidence="2" type="ORF">G7Z17_g5692</name>
</gene>
<name>A0A9P5HBB5_9HYPO</name>
<dbReference type="Proteomes" id="UP000722485">
    <property type="component" value="Unassembled WGS sequence"/>
</dbReference>
<dbReference type="EMBL" id="JAANBB010000098">
    <property type="protein sequence ID" value="KAF7550433.1"/>
    <property type="molecule type" value="Genomic_DNA"/>
</dbReference>
<accession>A0A9P5HBB5</accession>
<evidence type="ECO:0000256" key="1">
    <source>
        <dbReference type="SAM" id="MobiDB-lite"/>
    </source>
</evidence>
<comment type="caution">
    <text evidence="2">The sequence shown here is derived from an EMBL/GenBank/DDBJ whole genome shotgun (WGS) entry which is preliminary data.</text>
</comment>